<evidence type="ECO:0000256" key="3">
    <source>
        <dbReference type="ARBA" id="ARBA00023170"/>
    </source>
</evidence>
<keyword evidence="3" id="KW-0675">Receptor</keyword>
<comment type="subcellular location">
    <subcellularLocation>
        <location evidence="1">Membrane</location>
        <topology evidence="1">Single-pass type I membrane protein</topology>
    </subcellularLocation>
</comment>
<evidence type="ECO:0000256" key="2">
    <source>
        <dbReference type="ARBA" id="ARBA00012513"/>
    </source>
</evidence>
<evidence type="ECO:0000256" key="4">
    <source>
        <dbReference type="ARBA" id="ARBA00047899"/>
    </source>
</evidence>
<protein>
    <recommendedName>
        <fullName evidence="2">non-specific serine/threonine protein kinase</fullName>
        <ecNumber evidence="2">2.7.11.1</ecNumber>
    </recommendedName>
</protein>
<dbReference type="Gramene" id="OPUNC01G07470.1">
    <property type="protein sequence ID" value="OPUNC01G07470.1"/>
    <property type="gene ID" value="OPUNC01G07470"/>
</dbReference>
<reference evidence="7" key="1">
    <citation type="submission" date="2015-04" db="UniProtKB">
        <authorList>
            <consortium name="EnsemblPlants"/>
        </authorList>
    </citation>
    <scope>IDENTIFICATION</scope>
</reference>
<dbReference type="GO" id="GO:0004674">
    <property type="term" value="F:protein serine/threonine kinase activity"/>
    <property type="evidence" value="ECO:0007669"/>
    <property type="project" value="UniProtKB-EC"/>
</dbReference>
<dbReference type="HOGENOM" id="CLU_1573170_0_0_1"/>
<dbReference type="PANTHER" id="PTHR32444">
    <property type="entry name" value="BULB-TYPE LECTIN DOMAIN-CONTAINING PROTEIN"/>
    <property type="match status" value="1"/>
</dbReference>
<feature type="domain" description="Bulb-type lectin" evidence="6">
    <location>
        <begin position="17"/>
        <end position="136"/>
    </location>
</feature>
<dbReference type="InterPro" id="IPR036426">
    <property type="entry name" value="Bulb-type_lectin_dom_sf"/>
</dbReference>
<dbReference type="Gene3D" id="2.90.10.10">
    <property type="entry name" value="Bulb-type lectin domain"/>
    <property type="match status" value="1"/>
</dbReference>
<sequence length="170" mass="18842">MAQQRGASPAACRTAYPSRHPPARAISAWKTNVSKDGSFKLGFDWSSNSFGIWFTNSMCDTFPVWEPDKNYSIMDPQSASLTLLEDGTLQLLNDDSLLWSTHYVKKTSISVVLVLLEVGNLVIRDEENDSMVLWQSVDYPTDTILPGGGLGFNKFTGKNISLLHLSLILL</sequence>
<evidence type="ECO:0000256" key="1">
    <source>
        <dbReference type="ARBA" id="ARBA00004479"/>
    </source>
</evidence>
<dbReference type="STRING" id="4537.A0A0E0JFQ9"/>
<evidence type="ECO:0000259" key="6">
    <source>
        <dbReference type="PROSITE" id="PS50927"/>
    </source>
</evidence>
<reference evidence="7" key="2">
    <citation type="submission" date="2018-05" db="EMBL/GenBank/DDBJ databases">
        <title>OpunRS2 (Oryza punctata Reference Sequence Version 2).</title>
        <authorList>
            <person name="Zhang J."/>
            <person name="Kudrna D."/>
            <person name="Lee S."/>
            <person name="Talag J."/>
            <person name="Welchert J."/>
            <person name="Wing R.A."/>
        </authorList>
    </citation>
    <scope>NUCLEOTIDE SEQUENCE [LARGE SCALE GENOMIC DNA]</scope>
</reference>
<dbReference type="SUPFAM" id="SSF51110">
    <property type="entry name" value="alpha-D-mannose-specific plant lectins"/>
    <property type="match status" value="1"/>
</dbReference>
<dbReference type="Pfam" id="PF01453">
    <property type="entry name" value="B_lectin"/>
    <property type="match status" value="1"/>
</dbReference>
<dbReference type="PROSITE" id="PS50927">
    <property type="entry name" value="BULB_LECTIN"/>
    <property type="match status" value="1"/>
</dbReference>
<comment type="catalytic activity">
    <reaction evidence="5">
        <text>L-seryl-[protein] + ATP = O-phospho-L-seryl-[protein] + ADP + H(+)</text>
        <dbReference type="Rhea" id="RHEA:17989"/>
        <dbReference type="Rhea" id="RHEA-COMP:9863"/>
        <dbReference type="Rhea" id="RHEA-COMP:11604"/>
        <dbReference type="ChEBI" id="CHEBI:15378"/>
        <dbReference type="ChEBI" id="CHEBI:29999"/>
        <dbReference type="ChEBI" id="CHEBI:30616"/>
        <dbReference type="ChEBI" id="CHEBI:83421"/>
        <dbReference type="ChEBI" id="CHEBI:456216"/>
        <dbReference type="EC" id="2.7.11.1"/>
    </reaction>
</comment>
<proteinExistence type="predicted"/>
<organism evidence="7">
    <name type="scientific">Oryza punctata</name>
    <name type="common">Red rice</name>
    <dbReference type="NCBI Taxonomy" id="4537"/>
    <lineage>
        <taxon>Eukaryota</taxon>
        <taxon>Viridiplantae</taxon>
        <taxon>Streptophyta</taxon>
        <taxon>Embryophyta</taxon>
        <taxon>Tracheophyta</taxon>
        <taxon>Spermatophyta</taxon>
        <taxon>Magnoliopsida</taxon>
        <taxon>Liliopsida</taxon>
        <taxon>Poales</taxon>
        <taxon>Poaceae</taxon>
        <taxon>BOP clade</taxon>
        <taxon>Oryzoideae</taxon>
        <taxon>Oryzeae</taxon>
        <taxon>Oryzinae</taxon>
        <taxon>Oryza</taxon>
    </lineage>
</organism>
<evidence type="ECO:0000313" key="7">
    <source>
        <dbReference type="EnsemblPlants" id="OPUNC01G07470.1"/>
    </source>
</evidence>
<dbReference type="GO" id="GO:0051707">
    <property type="term" value="P:response to other organism"/>
    <property type="evidence" value="ECO:0007669"/>
    <property type="project" value="UniProtKB-ARBA"/>
</dbReference>
<dbReference type="OMA" id="YIAITSW"/>
<dbReference type="PANTHER" id="PTHR32444:SF247">
    <property type="entry name" value="OS01G0958200 PROTEIN"/>
    <property type="match status" value="1"/>
</dbReference>
<dbReference type="GO" id="GO:0016020">
    <property type="term" value="C:membrane"/>
    <property type="evidence" value="ECO:0007669"/>
    <property type="project" value="UniProtKB-SubCell"/>
</dbReference>
<comment type="catalytic activity">
    <reaction evidence="4">
        <text>L-threonyl-[protein] + ATP = O-phospho-L-threonyl-[protein] + ADP + H(+)</text>
        <dbReference type="Rhea" id="RHEA:46608"/>
        <dbReference type="Rhea" id="RHEA-COMP:11060"/>
        <dbReference type="Rhea" id="RHEA-COMP:11605"/>
        <dbReference type="ChEBI" id="CHEBI:15378"/>
        <dbReference type="ChEBI" id="CHEBI:30013"/>
        <dbReference type="ChEBI" id="CHEBI:30616"/>
        <dbReference type="ChEBI" id="CHEBI:61977"/>
        <dbReference type="ChEBI" id="CHEBI:456216"/>
        <dbReference type="EC" id="2.7.11.1"/>
    </reaction>
</comment>
<name>A0A0E0JFQ9_ORYPU</name>
<keyword evidence="8" id="KW-1185">Reference proteome</keyword>
<dbReference type="Proteomes" id="UP000026962">
    <property type="component" value="Chromosome 1"/>
</dbReference>
<evidence type="ECO:0000256" key="5">
    <source>
        <dbReference type="ARBA" id="ARBA00048679"/>
    </source>
</evidence>
<dbReference type="EC" id="2.7.11.1" evidence="2"/>
<dbReference type="InterPro" id="IPR001480">
    <property type="entry name" value="Bulb-type_lectin_dom"/>
</dbReference>
<dbReference type="SMART" id="SM00108">
    <property type="entry name" value="B_lectin"/>
    <property type="match status" value="1"/>
</dbReference>
<dbReference type="EnsemblPlants" id="OPUNC01G07470.1">
    <property type="protein sequence ID" value="OPUNC01G07470.1"/>
    <property type="gene ID" value="OPUNC01G07470"/>
</dbReference>
<evidence type="ECO:0000313" key="8">
    <source>
        <dbReference type="Proteomes" id="UP000026962"/>
    </source>
</evidence>
<accession>A0A0E0JFQ9</accession>
<dbReference type="AlphaFoldDB" id="A0A0E0JFQ9"/>